<dbReference type="EMBL" id="SJPL01000001">
    <property type="protein sequence ID" value="TWT69156.1"/>
    <property type="molecule type" value="Genomic_DNA"/>
</dbReference>
<evidence type="ECO:0008006" key="4">
    <source>
        <dbReference type="Google" id="ProtNLM"/>
    </source>
</evidence>
<dbReference type="Proteomes" id="UP000317238">
    <property type="component" value="Unassembled WGS sequence"/>
</dbReference>
<keyword evidence="3" id="KW-1185">Reference proteome</keyword>
<dbReference type="RefSeq" id="WP_146438708.1">
    <property type="nucleotide sequence ID" value="NZ_SJPL01000001.1"/>
</dbReference>
<dbReference type="OrthoDB" id="9891955at2"/>
<gene>
    <name evidence="2" type="ORF">Pan14r_14410</name>
</gene>
<dbReference type="AlphaFoldDB" id="A0A5C5Y0A1"/>
<reference evidence="2 3" key="1">
    <citation type="submission" date="2019-02" db="EMBL/GenBank/DDBJ databases">
        <title>Deep-cultivation of Planctomycetes and their phenomic and genomic characterization uncovers novel biology.</title>
        <authorList>
            <person name="Wiegand S."/>
            <person name="Jogler M."/>
            <person name="Boedeker C."/>
            <person name="Pinto D."/>
            <person name="Vollmers J."/>
            <person name="Rivas-Marin E."/>
            <person name="Kohn T."/>
            <person name="Peeters S.H."/>
            <person name="Heuer A."/>
            <person name="Rast P."/>
            <person name="Oberbeckmann S."/>
            <person name="Bunk B."/>
            <person name="Jeske O."/>
            <person name="Meyerdierks A."/>
            <person name="Storesund J.E."/>
            <person name="Kallscheuer N."/>
            <person name="Luecker S."/>
            <person name="Lage O.M."/>
            <person name="Pohl T."/>
            <person name="Merkel B.J."/>
            <person name="Hornburger P."/>
            <person name="Mueller R.-W."/>
            <person name="Bruemmer F."/>
            <person name="Labrenz M."/>
            <person name="Spormann A.M."/>
            <person name="Op Den Camp H."/>
            <person name="Overmann J."/>
            <person name="Amann R."/>
            <person name="Jetten M.S.M."/>
            <person name="Mascher T."/>
            <person name="Medema M.H."/>
            <person name="Devos D.P."/>
            <person name="Kaster A.-K."/>
            <person name="Ovreas L."/>
            <person name="Rohde M."/>
            <person name="Galperin M.Y."/>
            <person name="Jogler C."/>
        </authorList>
    </citation>
    <scope>NUCLEOTIDE SEQUENCE [LARGE SCALE GENOMIC DNA]</scope>
    <source>
        <strain evidence="2 3">Pan14r</strain>
    </source>
</reference>
<name>A0A5C5Y0A1_9PLAN</name>
<organism evidence="2 3">
    <name type="scientific">Crateriforma conspicua</name>
    <dbReference type="NCBI Taxonomy" id="2527996"/>
    <lineage>
        <taxon>Bacteria</taxon>
        <taxon>Pseudomonadati</taxon>
        <taxon>Planctomycetota</taxon>
        <taxon>Planctomycetia</taxon>
        <taxon>Planctomycetales</taxon>
        <taxon>Planctomycetaceae</taxon>
        <taxon>Crateriforma</taxon>
    </lineage>
</organism>
<comment type="caution">
    <text evidence="2">The sequence shown here is derived from an EMBL/GenBank/DDBJ whole genome shotgun (WGS) entry which is preliminary data.</text>
</comment>
<accession>A0A5C5Y0A1</accession>
<evidence type="ECO:0000256" key="1">
    <source>
        <dbReference type="SAM" id="SignalP"/>
    </source>
</evidence>
<feature type="chain" id="PRO_5022843231" description="PEP-CTERM protein-sorting domain-containing protein" evidence="1">
    <location>
        <begin position="26"/>
        <end position="233"/>
    </location>
</feature>
<proteinExistence type="predicted"/>
<sequence length="233" mass="24799" precursor="true">MTPLRFIQVGLSLAVSLLSLGSANADFVLGLSLAGQSTPTETVRVQIGQPIPVELFLRQTGAETRLGTDGLFSFATRLRHNSDVISVSAITSNADLFGETFTRTMRESANSFIIAGDRLAFAGGAKGDAVKLGSFIVTLNRPGTTALQLEDFDPFLEDFALDNLDFSFSLDDAIFEGNPIGGPNSLPQITLQVTSVPEPGSALFLALGTVVTIRRIRHIQKPPPVTYEGASTN</sequence>
<feature type="signal peptide" evidence="1">
    <location>
        <begin position="1"/>
        <end position="25"/>
    </location>
</feature>
<evidence type="ECO:0000313" key="3">
    <source>
        <dbReference type="Proteomes" id="UP000317238"/>
    </source>
</evidence>
<evidence type="ECO:0000313" key="2">
    <source>
        <dbReference type="EMBL" id="TWT69156.1"/>
    </source>
</evidence>
<protein>
    <recommendedName>
        <fullName evidence="4">PEP-CTERM protein-sorting domain-containing protein</fullName>
    </recommendedName>
</protein>
<keyword evidence="1" id="KW-0732">Signal</keyword>